<dbReference type="Gene3D" id="3.40.120.10">
    <property type="entry name" value="Alpha-D-Glucose-1,6-Bisphosphate, subunit A, domain 3"/>
    <property type="match status" value="3"/>
</dbReference>
<dbReference type="InterPro" id="IPR050486">
    <property type="entry name" value="Mannose-1P_guanyltransferase"/>
</dbReference>
<comment type="similarity">
    <text evidence="2">Belongs to the phosphohexose mutase family.</text>
</comment>
<dbReference type="InterPro" id="IPR011004">
    <property type="entry name" value="Trimer_LpxA-like_sf"/>
</dbReference>
<dbReference type="CDD" id="cd03356">
    <property type="entry name" value="LbH_G1P_AT_C_like"/>
    <property type="match status" value="1"/>
</dbReference>
<dbReference type="SUPFAM" id="SSF53738">
    <property type="entry name" value="Phosphoglucomutase, first 3 domains"/>
    <property type="match status" value="1"/>
</dbReference>
<evidence type="ECO:0000256" key="1">
    <source>
        <dbReference type="ARBA" id="ARBA00004514"/>
    </source>
</evidence>
<dbReference type="Proteomes" id="UP001339962">
    <property type="component" value="Unassembled WGS sequence"/>
</dbReference>
<dbReference type="InterPro" id="IPR056764">
    <property type="entry name" value="LbH_EIF2B3/5"/>
</dbReference>
<comment type="subcellular location">
    <subcellularLocation>
        <location evidence="1">Cytoplasm</location>
        <location evidence="1">Cytosol</location>
    </subcellularLocation>
</comment>
<protein>
    <submittedName>
        <fullName evidence="10">Sugar phosphate nucleotidyltransferase</fullName>
    </submittedName>
</protein>
<feature type="domain" description="Nucleotidyl transferase" evidence="6">
    <location>
        <begin position="2"/>
        <end position="232"/>
    </location>
</feature>
<dbReference type="InterPro" id="IPR016055">
    <property type="entry name" value="A-D-PHexomutase_a/b/a-I/II/III"/>
</dbReference>
<keyword evidence="4" id="KW-0396">Initiation factor</keyword>
<dbReference type="Proteomes" id="UP001213979">
    <property type="component" value="Unassembled WGS sequence"/>
</dbReference>
<feature type="domain" description="Alpha-D-phosphohexomutase alpha/beta/alpha" evidence="7">
    <location>
        <begin position="382"/>
        <end position="510"/>
    </location>
</feature>
<dbReference type="CDD" id="cd04181">
    <property type="entry name" value="NTP_transferase"/>
    <property type="match status" value="1"/>
</dbReference>
<evidence type="ECO:0000256" key="5">
    <source>
        <dbReference type="ARBA" id="ARBA00022917"/>
    </source>
</evidence>
<keyword evidence="5" id="KW-0648">Protein biosynthesis</keyword>
<evidence type="ECO:0000259" key="7">
    <source>
        <dbReference type="Pfam" id="PF02878"/>
    </source>
</evidence>
<sequence>MKGVIMAGGKGTRLRPLTCNIPKPMVPLVGKPALEYTIEWLKRFEITDIAMTIQYLGGVIKQHFQDGGRFGVNIDYFEEHEPLGTAGSIKNAASFIDDTFIVVSGDALTDIDLFEAVEFHRQRGALATIVMSQERQPLNYGGIIVSREGRVKQLIEKPKWNQVYTDFVNTGIYIFEPEILEYIIENEKCDFSNDVFPFLLKKDVPLYAFLAKGYWLDIGTIQQYQKAHIDILNKHVQVSINGKELFPHVWVGSDVKIEDGAVIVGPSFIGNGAFIRQNVKIDAHSVIGPNVQIGEHASVKRSIIWERSYIGKHCELRGSILADGTYLGNNVELLEQSVIGSRCTLQPRVQVKPNMKIWPEKTIAEGTVIHSSVFWGKQQQKSLFGTRGIAGIANVEMTPEYASRLAAAYGSTLQVHHHVMVAGDGHPFTNLIKQAFIHGLHASGVVTAECLESVTAPIVRHQLRRSSYDGGVYIFLDEKDRSIYIDLYDKHGYPINYLQEKEIERTFVQEQIRRVSMEQIGFSNTHLQPSASYIQEMQQQIHLPLRGCKAILASESHVHHLANKLLHGQPCEIEMLKSADFRDIADYIKTGDALFALITGRDGEQFWIMDESGTIVTEEQLLSLYTITSLWFQPECPVLVPSYAPSALETVARQMNGQIKKIKGARKEMLKEWQQPFHFCYDAIYAFVQLLQLLAAEGRPLSEITASTPRMHWLREYVFCPWNARAIVLRRLMEDENETIVDVNDGIKLYHPDGGWTFILPELDQPMFTIYSEALDVQRARETMIYYIKKIRQYQNA</sequence>
<dbReference type="SUPFAM" id="SSF51161">
    <property type="entry name" value="Trimeric LpxA-like enzymes"/>
    <property type="match status" value="1"/>
</dbReference>
<dbReference type="SUPFAM" id="SSF53448">
    <property type="entry name" value="Nucleotide-diphospho-sugar transferases"/>
    <property type="match status" value="1"/>
</dbReference>
<keyword evidence="11" id="KW-1185">Reference proteome</keyword>
<organism evidence="10 12">
    <name type="scientific">Anoxybacteroides rupiense</name>
    <dbReference type="NCBI Taxonomy" id="311460"/>
    <lineage>
        <taxon>Bacteria</taxon>
        <taxon>Bacillati</taxon>
        <taxon>Bacillota</taxon>
        <taxon>Bacilli</taxon>
        <taxon>Bacillales</taxon>
        <taxon>Anoxybacillaceae</taxon>
        <taxon>Anoxybacteroides</taxon>
    </lineage>
</organism>
<dbReference type="Pfam" id="PF02878">
    <property type="entry name" value="PGM_PMM_I"/>
    <property type="match status" value="1"/>
</dbReference>
<dbReference type="EMBL" id="JARTLI010000004">
    <property type="protein sequence ID" value="MED5050843.1"/>
    <property type="molecule type" value="Genomic_DNA"/>
</dbReference>
<dbReference type="InterPro" id="IPR005844">
    <property type="entry name" value="A-D-PHexomutase_a/b/a-I"/>
</dbReference>
<dbReference type="Pfam" id="PF25084">
    <property type="entry name" value="LbH_EIF2B"/>
    <property type="match status" value="1"/>
</dbReference>
<evidence type="ECO:0000259" key="6">
    <source>
        <dbReference type="Pfam" id="PF00483"/>
    </source>
</evidence>
<evidence type="ECO:0000313" key="12">
    <source>
        <dbReference type="Proteomes" id="UP001339962"/>
    </source>
</evidence>
<feature type="domain" description="EIF2B subunit epsilon/gamma LbH" evidence="8">
    <location>
        <begin position="248"/>
        <end position="351"/>
    </location>
</feature>
<accession>A0ABD5IRM9</accession>
<dbReference type="InterPro" id="IPR005835">
    <property type="entry name" value="NTP_transferase_dom"/>
</dbReference>
<dbReference type="RefSeq" id="WP_159720145.1">
    <property type="nucleotide sequence ID" value="NZ_JACIDF010000002.1"/>
</dbReference>
<dbReference type="Pfam" id="PF00483">
    <property type="entry name" value="NTP_transferase"/>
    <property type="match status" value="1"/>
</dbReference>
<reference evidence="10 12" key="2">
    <citation type="submission" date="2023-03" db="EMBL/GenBank/DDBJ databases">
        <title>Bacillus Genome Sequencing.</title>
        <authorList>
            <person name="Dunlap C."/>
        </authorList>
    </citation>
    <scope>NUCLEOTIDE SEQUENCE [LARGE SCALE GENOMIC DNA]</scope>
    <source>
        <strain evidence="10 12">NRS-38</strain>
    </source>
</reference>
<reference evidence="9 11" key="1">
    <citation type="submission" date="2023-01" db="EMBL/GenBank/DDBJ databases">
        <title>Genome-based reclassification of Anoxybacillus geothermalis as a later heterotypic synonym of Anoxybacillus rupiensis.</title>
        <authorList>
            <person name="Inan Bektas K."/>
            <person name="Canakci S."/>
            <person name="Belduz A.A."/>
            <person name="Guler H.H."/>
        </authorList>
    </citation>
    <scope>NUCLEOTIDE SEQUENCE [LARGE SCALE GENOMIC DNA]</scope>
    <source>
        <strain evidence="9 11">DSM 17127</strain>
    </source>
</reference>
<dbReference type="InterPro" id="IPR029044">
    <property type="entry name" value="Nucleotide-diphossugar_trans"/>
</dbReference>
<dbReference type="Gene3D" id="2.160.10.10">
    <property type="entry name" value="Hexapeptide repeat proteins"/>
    <property type="match status" value="1"/>
</dbReference>
<dbReference type="Gene3D" id="3.90.550.10">
    <property type="entry name" value="Spore Coat Polysaccharide Biosynthesis Protein SpsA, Chain A"/>
    <property type="match status" value="1"/>
</dbReference>
<dbReference type="PANTHER" id="PTHR22572">
    <property type="entry name" value="SUGAR-1-PHOSPHATE GUANYL TRANSFERASE"/>
    <property type="match status" value="1"/>
</dbReference>
<dbReference type="InterPro" id="IPR036900">
    <property type="entry name" value="A-D-PHexomutase_C_sf"/>
</dbReference>
<dbReference type="EMBL" id="JAQOTG010000001">
    <property type="protein sequence ID" value="MDE8562597.1"/>
    <property type="molecule type" value="Genomic_DNA"/>
</dbReference>
<keyword evidence="3" id="KW-0963">Cytoplasm</keyword>
<comment type="caution">
    <text evidence="10">The sequence shown here is derived from an EMBL/GenBank/DDBJ whole genome shotgun (WGS) entry which is preliminary data.</text>
</comment>
<dbReference type="AlphaFoldDB" id="A0ABD5IRM9"/>
<evidence type="ECO:0000256" key="3">
    <source>
        <dbReference type="ARBA" id="ARBA00022490"/>
    </source>
</evidence>
<proteinExistence type="inferred from homology"/>
<evidence type="ECO:0000313" key="9">
    <source>
        <dbReference type="EMBL" id="MDE8562597.1"/>
    </source>
</evidence>
<dbReference type="SUPFAM" id="SSF55957">
    <property type="entry name" value="Phosphoglucomutase, C-terminal domain"/>
    <property type="match status" value="1"/>
</dbReference>
<evidence type="ECO:0000256" key="4">
    <source>
        <dbReference type="ARBA" id="ARBA00022540"/>
    </source>
</evidence>
<evidence type="ECO:0000259" key="8">
    <source>
        <dbReference type="Pfam" id="PF25084"/>
    </source>
</evidence>
<evidence type="ECO:0000256" key="2">
    <source>
        <dbReference type="ARBA" id="ARBA00010231"/>
    </source>
</evidence>
<evidence type="ECO:0000313" key="10">
    <source>
        <dbReference type="EMBL" id="MED5050843.1"/>
    </source>
</evidence>
<evidence type="ECO:0000313" key="11">
    <source>
        <dbReference type="Proteomes" id="UP001213979"/>
    </source>
</evidence>
<gene>
    <name evidence="10" type="ORF">P9850_03025</name>
    <name evidence="9" type="ORF">PNH38_01725</name>
</gene>
<name>A0ABD5IRM9_9BACL</name>